<keyword evidence="8" id="KW-0408">Iron</keyword>
<dbReference type="InterPro" id="IPR051842">
    <property type="entry name" value="uS12_prolyl_hydroxylase"/>
</dbReference>
<dbReference type="GO" id="GO:0009896">
    <property type="term" value="P:positive regulation of catabolic process"/>
    <property type="evidence" value="ECO:0007669"/>
    <property type="project" value="UniProtKB-ARBA"/>
</dbReference>
<dbReference type="Proteomes" id="UP000717996">
    <property type="component" value="Unassembled WGS sequence"/>
</dbReference>
<proteinExistence type="inferred from homology"/>
<accession>A0A9P6XXR3</accession>
<dbReference type="InterPro" id="IPR019601">
    <property type="entry name" value="Oxoglutarate/Fe-dep_Oase_C"/>
</dbReference>
<evidence type="ECO:0000256" key="6">
    <source>
        <dbReference type="ARBA" id="ARBA00022964"/>
    </source>
</evidence>
<sequence>MTSAKEIQPLYRSFLKVVEKWPVDKVRPNRDLKQIITTRVEENFRNESTLDITRAQKELFALEKLLNNDFKQKYPLSEKILVPAKSAFKESKPYLHCKIDKLIDNDLLVRVRKEILSSLHFTVKETDIYKVNQTGDLANLDGLPKHELEQLKSLFELRNALYSSDFRNFISQVTDCGPLSGTKMDMSINSYQAGCHLLNHDDVIGTRRVSYILYLTDPEAPWQPKDGGALELYPVIQKGTPATEPTVIIPPQWNQFVMFTVQPGHSFHSVEEVVGAGNRLSISGWFHIPQEGEPGYKEPSKEGEAKSSLEQLQEDEDSSDRFNKYAIQQHQDETLPEDMLTELKEWMNPRYLDKDMISQMSEKFLDESAVQCKEILNDDILKKLEKITKEYDEQDKVASGKDGIAPHGTGVREGWVVQGPPHRSRYMVSTAQEGLFHFLASKFESEAFRLWLKAVTHLVPVGYRGQTRRFRPGHDYTLATVNTLTQGILDVTFCHVNKPDSWEDGDVGGYESYMAGHDGEEDPATYKAADDDGVLLHLPAGKNELSLVFREEGIMRFIKYVSARAPGSRWDFAYEYDLAEEEDNE</sequence>
<evidence type="ECO:0000313" key="16">
    <source>
        <dbReference type="Proteomes" id="UP000717996"/>
    </source>
</evidence>
<comment type="catalytic activity">
    <reaction evidence="11">
        <text>[ribosomal protein uS12]-(3S)-3-hydroxy-L-proline + 2-oxoglutarate + O2 = [ribosomal protein uS12]-(3S)-3,4-dihydroxy-L-proline + succinate + CO2</text>
        <dbReference type="Rhea" id="RHEA:54160"/>
        <dbReference type="Rhea" id="RHEA-COMP:13817"/>
        <dbReference type="Rhea" id="RHEA-COMP:13818"/>
        <dbReference type="ChEBI" id="CHEBI:15379"/>
        <dbReference type="ChEBI" id="CHEBI:16526"/>
        <dbReference type="ChEBI" id="CHEBI:16810"/>
        <dbReference type="ChEBI" id="CHEBI:30031"/>
        <dbReference type="ChEBI" id="CHEBI:85428"/>
        <dbReference type="ChEBI" id="CHEBI:138052"/>
    </reaction>
</comment>
<dbReference type="InterPro" id="IPR006620">
    <property type="entry name" value="Pro_4_hyd_alph"/>
</dbReference>
<comment type="subcellular location">
    <subcellularLocation>
        <location evidence="2">Nucleus</location>
    </subcellularLocation>
</comment>
<comment type="catalytic activity">
    <reaction evidence="10">
        <text>[ribosomal protein uS12]-L-proline + 2-oxoglutarate + O2 = [ribosomal protein uS12]-(3S)-3-hydroxy-L-proline + succinate + CO2</text>
        <dbReference type="Rhea" id="RHEA:54156"/>
        <dbReference type="Rhea" id="RHEA-COMP:13816"/>
        <dbReference type="Rhea" id="RHEA-COMP:13818"/>
        <dbReference type="ChEBI" id="CHEBI:15379"/>
        <dbReference type="ChEBI" id="CHEBI:16526"/>
        <dbReference type="ChEBI" id="CHEBI:16810"/>
        <dbReference type="ChEBI" id="CHEBI:30031"/>
        <dbReference type="ChEBI" id="CHEBI:50342"/>
        <dbReference type="ChEBI" id="CHEBI:85428"/>
    </reaction>
</comment>
<organism evidence="15 16">
    <name type="scientific">Rhizopus oryzae</name>
    <name type="common">Mucormycosis agent</name>
    <name type="synonym">Rhizopus arrhizus var. delemar</name>
    <dbReference type="NCBI Taxonomy" id="64495"/>
    <lineage>
        <taxon>Eukaryota</taxon>
        <taxon>Fungi</taxon>
        <taxon>Fungi incertae sedis</taxon>
        <taxon>Mucoromycota</taxon>
        <taxon>Mucoromycotina</taxon>
        <taxon>Mucoromycetes</taxon>
        <taxon>Mucorales</taxon>
        <taxon>Mucorineae</taxon>
        <taxon>Rhizopodaceae</taxon>
        <taxon>Rhizopus</taxon>
    </lineage>
</organism>
<evidence type="ECO:0000256" key="4">
    <source>
        <dbReference type="ARBA" id="ARBA00022723"/>
    </source>
</evidence>
<dbReference type="GO" id="GO:0005737">
    <property type="term" value="C:cytoplasm"/>
    <property type="evidence" value="ECO:0007669"/>
    <property type="project" value="TreeGrafter"/>
</dbReference>
<evidence type="ECO:0000256" key="11">
    <source>
        <dbReference type="ARBA" id="ARBA00051966"/>
    </source>
</evidence>
<dbReference type="GO" id="GO:0010604">
    <property type="term" value="P:positive regulation of macromolecule metabolic process"/>
    <property type="evidence" value="ECO:0007669"/>
    <property type="project" value="UniProtKB-ARBA"/>
</dbReference>
<dbReference type="EMBL" id="JAANIT010003226">
    <property type="protein sequence ID" value="KAG1534534.1"/>
    <property type="molecule type" value="Genomic_DNA"/>
</dbReference>
<reference evidence="15" key="1">
    <citation type="journal article" date="2020" name="Microb. Genom.">
        <title>Genetic diversity of clinical and environmental Mucorales isolates obtained from an investigation of mucormycosis cases among solid organ transplant recipients.</title>
        <authorList>
            <person name="Nguyen M.H."/>
            <person name="Kaul D."/>
            <person name="Muto C."/>
            <person name="Cheng S.J."/>
            <person name="Richter R.A."/>
            <person name="Bruno V.M."/>
            <person name="Liu G."/>
            <person name="Beyhan S."/>
            <person name="Sundermann A.J."/>
            <person name="Mounaud S."/>
            <person name="Pasculle A.W."/>
            <person name="Nierman W.C."/>
            <person name="Driscoll E."/>
            <person name="Cumbie R."/>
            <person name="Clancy C.J."/>
            <person name="Dupont C.L."/>
        </authorList>
    </citation>
    <scope>NUCLEOTIDE SEQUENCE</scope>
    <source>
        <strain evidence="15">GL16</strain>
    </source>
</reference>
<dbReference type="GO" id="GO:0031543">
    <property type="term" value="F:peptidyl-proline dioxygenase activity"/>
    <property type="evidence" value="ECO:0007669"/>
    <property type="project" value="UniProtKB-ARBA"/>
</dbReference>
<evidence type="ECO:0000256" key="7">
    <source>
        <dbReference type="ARBA" id="ARBA00023002"/>
    </source>
</evidence>
<dbReference type="PROSITE" id="PS51471">
    <property type="entry name" value="FE2OG_OXY"/>
    <property type="match status" value="1"/>
</dbReference>
<feature type="domain" description="Fe2OG dioxygenase" evidence="14">
    <location>
        <begin position="182"/>
        <end position="288"/>
    </location>
</feature>
<dbReference type="Gene3D" id="3.60.130.20">
    <property type="entry name" value="Oxoglutarate/iron-dependent oxygenase, C-terminal degradation domain"/>
    <property type="match status" value="1"/>
</dbReference>
<dbReference type="PANTHER" id="PTHR12117">
    <property type="entry name" value="HISTONE ACETYLTRANSFERASE COMPLEX"/>
    <property type="match status" value="1"/>
</dbReference>
<evidence type="ECO:0000256" key="5">
    <source>
        <dbReference type="ARBA" id="ARBA00022896"/>
    </source>
</evidence>
<dbReference type="InterPro" id="IPR005123">
    <property type="entry name" value="Oxoglu/Fe-dep_dioxygenase_dom"/>
</dbReference>
<dbReference type="InterPro" id="IPR043044">
    <property type="entry name" value="TPA1/Ofd1_C"/>
</dbReference>
<keyword evidence="5" id="KW-0847">Vitamin C</keyword>
<dbReference type="SMART" id="SM00702">
    <property type="entry name" value="P4Hc"/>
    <property type="match status" value="1"/>
</dbReference>
<comment type="cofactor">
    <cofactor evidence="1">
        <name>L-ascorbate</name>
        <dbReference type="ChEBI" id="CHEBI:38290"/>
    </cofactor>
</comment>
<dbReference type="Pfam" id="PF13661">
    <property type="entry name" value="2OG-FeII_Oxy_4"/>
    <property type="match status" value="1"/>
</dbReference>
<feature type="region of interest" description="Disordered" evidence="13">
    <location>
        <begin position="291"/>
        <end position="319"/>
    </location>
</feature>
<keyword evidence="7" id="KW-0560">Oxidoreductase</keyword>
<dbReference type="Gene3D" id="2.60.120.620">
    <property type="entry name" value="q2cbj1_9rhob like domain"/>
    <property type="match status" value="1"/>
</dbReference>
<comment type="caution">
    <text evidence="15">The sequence shown here is derived from an EMBL/GenBank/DDBJ whole genome shotgun (WGS) entry which is preliminary data.</text>
</comment>
<dbReference type="FunFam" id="2.60.120.620:FF:000014">
    <property type="entry name" value="Prolyl 3,4-dihydroxylase TPA1"/>
    <property type="match status" value="1"/>
</dbReference>
<keyword evidence="9" id="KW-0539">Nucleus</keyword>
<evidence type="ECO:0000256" key="1">
    <source>
        <dbReference type="ARBA" id="ARBA00001961"/>
    </source>
</evidence>
<name>A0A9P6XXR3_RHIOR</name>
<protein>
    <recommendedName>
        <fullName evidence="12">uS12 prolyl 3,4-dihydroxylase</fullName>
    </recommendedName>
</protein>
<dbReference type="GO" id="GO:0031418">
    <property type="term" value="F:L-ascorbic acid binding"/>
    <property type="evidence" value="ECO:0007669"/>
    <property type="project" value="UniProtKB-KW"/>
</dbReference>
<dbReference type="Pfam" id="PF10637">
    <property type="entry name" value="Ofd1_CTDD"/>
    <property type="match status" value="1"/>
</dbReference>
<dbReference type="PANTHER" id="PTHR12117:SF0">
    <property type="entry name" value="PROLYL 3-HYDROXYLASE OGFOD1"/>
    <property type="match status" value="1"/>
</dbReference>
<evidence type="ECO:0000256" key="13">
    <source>
        <dbReference type="SAM" id="MobiDB-lite"/>
    </source>
</evidence>
<dbReference type="Pfam" id="PF20180">
    <property type="entry name" value="UQCC2_CBP6"/>
    <property type="match status" value="1"/>
</dbReference>
<evidence type="ECO:0000259" key="14">
    <source>
        <dbReference type="PROSITE" id="PS51471"/>
    </source>
</evidence>
<evidence type="ECO:0000256" key="12">
    <source>
        <dbReference type="ARBA" id="ARBA00081607"/>
    </source>
</evidence>
<feature type="compositionally biased region" description="Basic and acidic residues" evidence="13">
    <location>
        <begin position="294"/>
        <end position="307"/>
    </location>
</feature>
<keyword evidence="6" id="KW-0223">Dioxygenase</keyword>
<evidence type="ECO:0000256" key="10">
    <source>
        <dbReference type="ARBA" id="ARBA00047444"/>
    </source>
</evidence>
<comment type="similarity">
    <text evidence="3">Belongs to the TPA1 family.</text>
</comment>
<evidence type="ECO:0000256" key="2">
    <source>
        <dbReference type="ARBA" id="ARBA00004123"/>
    </source>
</evidence>
<dbReference type="GO" id="GO:0005634">
    <property type="term" value="C:nucleus"/>
    <property type="evidence" value="ECO:0007669"/>
    <property type="project" value="UniProtKB-SubCell"/>
</dbReference>
<gene>
    <name evidence="15" type="ORF">G6F51_012041</name>
</gene>
<evidence type="ECO:0000256" key="8">
    <source>
        <dbReference type="ARBA" id="ARBA00023004"/>
    </source>
</evidence>
<dbReference type="GO" id="GO:0006449">
    <property type="term" value="P:regulation of translational termination"/>
    <property type="evidence" value="ECO:0007669"/>
    <property type="project" value="TreeGrafter"/>
</dbReference>
<dbReference type="GO" id="GO:0005506">
    <property type="term" value="F:iron ion binding"/>
    <property type="evidence" value="ECO:0007669"/>
    <property type="project" value="InterPro"/>
</dbReference>
<dbReference type="AlphaFoldDB" id="A0A9P6XXR3"/>
<evidence type="ECO:0000313" key="15">
    <source>
        <dbReference type="EMBL" id="KAG1534534.1"/>
    </source>
</evidence>
<evidence type="ECO:0000256" key="9">
    <source>
        <dbReference type="ARBA" id="ARBA00023242"/>
    </source>
</evidence>
<evidence type="ECO:0000256" key="3">
    <source>
        <dbReference type="ARBA" id="ARBA00007443"/>
    </source>
</evidence>
<keyword evidence="4" id="KW-0479">Metal-binding</keyword>
<dbReference type="InterPro" id="IPR039558">
    <property type="entry name" value="TPA1/OFD1_N"/>
</dbReference>